<dbReference type="InterPro" id="IPR018110">
    <property type="entry name" value="Mandel_Rmase/mucon_lact_enz_CS"/>
</dbReference>
<dbReference type="InterPro" id="IPR046945">
    <property type="entry name" value="RHMD-like"/>
</dbReference>
<dbReference type="SFLD" id="SFLDG00179">
    <property type="entry name" value="mandelate_racemase"/>
    <property type="match status" value="1"/>
</dbReference>
<name>A0A6J4JXP7_9CHLR</name>
<dbReference type="GO" id="GO:0016052">
    <property type="term" value="P:carbohydrate catabolic process"/>
    <property type="evidence" value="ECO:0007669"/>
    <property type="project" value="TreeGrafter"/>
</dbReference>
<dbReference type="PANTHER" id="PTHR13794:SF58">
    <property type="entry name" value="MITOCHONDRIAL ENOLASE SUPERFAMILY MEMBER 1"/>
    <property type="match status" value="1"/>
</dbReference>
<keyword evidence="2" id="KW-0479">Metal-binding</keyword>
<evidence type="ECO:0000259" key="4">
    <source>
        <dbReference type="SMART" id="SM00922"/>
    </source>
</evidence>
<dbReference type="SUPFAM" id="SSF51604">
    <property type="entry name" value="Enolase C-terminal domain-like"/>
    <property type="match status" value="1"/>
</dbReference>
<dbReference type="PROSITE" id="PS00908">
    <property type="entry name" value="MR_MLE_1"/>
    <property type="match status" value="1"/>
</dbReference>
<dbReference type="Gene3D" id="3.30.390.10">
    <property type="entry name" value="Enolase-like, N-terminal domain"/>
    <property type="match status" value="1"/>
</dbReference>
<dbReference type="InterPro" id="IPR013341">
    <property type="entry name" value="Mandelate_racemase_N_dom"/>
</dbReference>
<dbReference type="Gene3D" id="3.20.20.120">
    <property type="entry name" value="Enolase-like C-terminal domain"/>
    <property type="match status" value="1"/>
</dbReference>
<dbReference type="PANTHER" id="PTHR13794">
    <property type="entry name" value="ENOLASE SUPERFAMILY, MANDELATE RACEMASE"/>
    <property type="match status" value="1"/>
</dbReference>
<dbReference type="SUPFAM" id="SSF54826">
    <property type="entry name" value="Enolase N-terminal domain-like"/>
    <property type="match status" value="1"/>
</dbReference>
<keyword evidence="3" id="KW-0460">Magnesium</keyword>
<evidence type="ECO:0000256" key="3">
    <source>
        <dbReference type="ARBA" id="ARBA00022842"/>
    </source>
</evidence>
<dbReference type="AlphaFoldDB" id="A0A6J4JXP7"/>
<dbReference type="InterPro" id="IPR013342">
    <property type="entry name" value="Mandelate_racemase_C"/>
</dbReference>
<evidence type="ECO:0000313" key="5">
    <source>
        <dbReference type="EMBL" id="CAA9290205.1"/>
    </source>
</evidence>
<feature type="domain" description="Mandelate racemase/muconate lactonizing enzyme C-terminal" evidence="4">
    <location>
        <begin position="170"/>
        <end position="272"/>
    </location>
</feature>
<dbReference type="EMBL" id="CADCTC010000246">
    <property type="protein sequence ID" value="CAA9290205.1"/>
    <property type="molecule type" value="Genomic_DNA"/>
</dbReference>
<dbReference type="GO" id="GO:0016836">
    <property type="term" value="F:hydro-lyase activity"/>
    <property type="evidence" value="ECO:0007669"/>
    <property type="project" value="TreeGrafter"/>
</dbReference>
<dbReference type="SMART" id="SM00922">
    <property type="entry name" value="MR_MLE"/>
    <property type="match status" value="1"/>
</dbReference>
<dbReference type="InterPro" id="IPR029017">
    <property type="entry name" value="Enolase-like_N"/>
</dbReference>
<organism evidence="5">
    <name type="scientific">uncultured Chloroflexota bacterium</name>
    <dbReference type="NCBI Taxonomy" id="166587"/>
    <lineage>
        <taxon>Bacteria</taxon>
        <taxon>Bacillati</taxon>
        <taxon>Chloroflexota</taxon>
        <taxon>environmental samples</taxon>
    </lineage>
</organism>
<dbReference type="GO" id="GO:0000287">
    <property type="term" value="F:magnesium ion binding"/>
    <property type="evidence" value="ECO:0007669"/>
    <property type="project" value="TreeGrafter"/>
</dbReference>
<gene>
    <name evidence="5" type="ORF">AVDCRST_MAG77-4612</name>
</gene>
<dbReference type="CDD" id="cd03316">
    <property type="entry name" value="MR_like"/>
    <property type="match status" value="1"/>
</dbReference>
<dbReference type="SFLD" id="SFLDS00001">
    <property type="entry name" value="Enolase"/>
    <property type="match status" value="1"/>
</dbReference>
<dbReference type="InterPro" id="IPR029065">
    <property type="entry name" value="Enolase_C-like"/>
</dbReference>
<dbReference type="InterPro" id="IPR036849">
    <property type="entry name" value="Enolase-like_C_sf"/>
</dbReference>
<proteinExistence type="predicted"/>
<evidence type="ECO:0000256" key="1">
    <source>
        <dbReference type="ARBA" id="ARBA00001946"/>
    </source>
</evidence>
<dbReference type="GO" id="GO:0009063">
    <property type="term" value="P:amino acid catabolic process"/>
    <property type="evidence" value="ECO:0007669"/>
    <property type="project" value="InterPro"/>
</dbReference>
<evidence type="ECO:0000256" key="2">
    <source>
        <dbReference type="ARBA" id="ARBA00022723"/>
    </source>
</evidence>
<dbReference type="Pfam" id="PF13378">
    <property type="entry name" value="MR_MLE_C"/>
    <property type="match status" value="1"/>
</dbReference>
<protein>
    <recommendedName>
        <fullName evidence="4">Mandelate racemase/muconate lactonizing enzyme C-terminal domain-containing protein</fullName>
    </recommendedName>
</protein>
<sequence length="401" mass="44465">MPGGVHYSWGQITDARRAAPGAGAAPEAIGAVAFRCKGAEPTVKVTRVESIVLMGRYHFVRVHTDEGISGVGEVSPMNAGVTHAMVEKALAPIVVGKDPFDIETIWHQMFHRPYKLGPTGAQLEAMAGIDIALWDIVGKASGQPVYKLLGGAFRSDAEVYASSMLRTMTPQEEAERALSFKEQGYRAYKIHSATPWMYDTGHDQTLDTVREMRKLVGDDFGILVDVNNAYLPHTAIKMARRLEEYGVWHFEEPIPAYDYAGLAQLADAVDIPIAAGEQEYQRWQFRDLILQARVDILQVDVIKCGGITEFKKIAALASTFDKPITVHNTQPTVGTLAHLHLWVSTPSCIYPQEYNIEPHPLRDDTPIWKEPVLVEKGRMRVPDRPGLGVELDDTVVERLRG</sequence>
<accession>A0A6J4JXP7</accession>
<reference evidence="5" key="1">
    <citation type="submission" date="2020-02" db="EMBL/GenBank/DDBJ databases">
        <authorList>
            <person name="Meier V. D."/>
        </authorList>
    </citation>
    <scope>NUCLEOTIDE SEQUENCE</scope>
    <source>
        <strain evidence="5">AVDCRST_MAG77</strain>
    </source>
</reference>
<comment type="cofactor">
    <cofactor evidence="1">
        <name>Mg(2+)</name>
        <dbReference type="ChEBI" id="CHEBI:18420"/>
    </cofactor>
</comment>
<dbReference type="Pfam" id="PF02746">
    <property type="entry name" value="MR_MLE_N"/>
    <property type="match status" value="1"/>
</dbReference>